<name>A0A6A6ETA5_9PEZI</name>
<sequence>MDGYGSYLTRQFIEYTASHKIQLFALPPHTTHFLQPLDVGCFQPLKWYYGKCLDFASRTGAKDITKTDFFVTIAWVRQETFRLGIIRSGWRRSGIYPFNPQLMLDELERQEAEENAAVASYKPLPVQAPPTPTFVSSDFEEYSDEEYARASSAYNQARQRLLEVYHKSKRPKTPPLIMLAPGEPGWQTPLTIRTLKRQHTAIKDA</sequence>
<keyword evidence="3" id="KW-1185">Reference proteome</keyword>
<dbReference type="OrthoDB" id="5425161at2759"/>
<evidence type="ECO:0000313" key="2">
    <source>
        <dbReference type="EMBL" id="KAF2194233.1"/>
    </source>
</evidence>
<dbReference type="Proteomes" id="UP000800200">
    <property type="component" value="Unassembled WGS sequence"/>
</dbReference>
<proteinExistence type="predicted"/>
<accession>A0A6A6ETA5</accession>
<feature type="domain" description="DDE-1" evidence="1">
    <location>
        <begin position="1"/>
        <end position="90"/>
    </location>
</feature>
<dbReference type="GO" id="GO:0003676">
    <property type="term" value="F:nucleic acid binding"/>
    <property type="evidence" value="ECO:0007669"/>
    <property type="project" value="InterPro"/>
</dbReference>
<feature type="non-terminal residue" evidence="2">
    <location>
        <position position="205"/>
    </location>
</feature>
<dbReference type="InterPro" id="IPR004875">
    <property type="entry name" value="DDE_SF_endonuclease_dom"/>
</dbReference>
<reference evidence="2" key="1">
    <citation type="journal article" date="2020" name="Stud. Mycol.">
        <title>101 Dothideomycetes genomes: a test case for predicting lifestyles and emergence of pathogens.</title>
        <authorList>
            <person name="Haridas S."/>
            <person name="Albert R."/>
            <person name="Binder M."/>
            <person name="Bloem J."/>
            <person name="Labutti K."/>
            <person name="Salamov A."/>
            <person name="Andreopoulos B."/>
            <person name="Baker S."/>
            <person name="Barry K."/>
            <person name="Bills G."/>
            <person name="Bluhm B."/>
            <person name="Cannon C."/>
            <person name="Castanera R."/>
            <person name="Culley D."/>
            <person name="Daum C."/>
            <person name="Ezra D."/>
            <person name="Gonzalez J."/>
            <person name="Henrissat B."/>
            <person name="Kuo A."/>
            <person name="Liang C."/>
            <person name="Lipzen A."/>
            <person name="Lutzoni F."/>
            <person name="Magnuson J."/>
            <person name="Mondo S."/>
            <person name="Nolan M."/>
            <person name="Ohm R."/>
            <person name="Pangilinan J."/>
            <person name="Park H.-J."/>
            <person name="Ramirez L."/>
            <person name="Alfaro M."/>
            <person name="Sun H."/>
            <person name="Tritt A."/>
            <person name="Yoshinaga Y."/>
            <person name="Zwiers L.-H."/>
            <person name="Turgeon B."/>
            <person name="Goodwin S."/>
            <person name="Spatafora J."/>
            <person name="Crous P."/>
            <person name="Grigoriev I."/>
        </authorList>
    </citation>
    <scope>NUCLEOTIDE SEQUENCE</scope>
    <source>
        <strain evidence="2">CBS 207.26</strain>
    </source>
</reference>
<dbReference type="EMBL" id="ML994612">
    <property type="protein sequence ID" value="KAF2194233.1"/>
    <property type="molecule type" value="Genomic_DNA"/>
</dbReference>
<evidence type="ECO:0000313" key="3">
    <source>
        <dbReference type="Proteomes" id="UP000800200"/>
    </source>
</evidence>
<evidence type="ECO:0000259" key="1">
    <source>
        <dbReference type="Pfam" id="PF03184"/>
    </source>
</evidence>
<protein>
    <submittedName>
        <fullName evidence="2">DDE-domain-containing protein</fullName>
    </submittedName>
</protein>
<organism evidence="2 3">
    <name type="scientific">Zopfia rhizophila CBS 207.26</name>
    <dbReference type="NCBI Taxonomy" id="1314779"/>
    <lineage>
        <taxon>Eukaryota</taxon>
        <taxon>Fungi</taxon>
        <taxon>Dikarya</taxon>
        <taxon>Ascomycota</taxon>
        <taxon>Pezizomycotina</taxon>
        <taxon>Dothideomycetes</taxon>
        <taxon>Dothideomycetes incertae sedis</taxon>
        <taxon>Zopfiaceae</taxon>
        <taxon>Zopfia</taxon>
    </lineage>
</organism>
<dbReference type="AlphaFoldDB" id="A0A6A6ETA5"/>
<gene>
    <name evidence="2" type="ORF">K469DRAFT_783049</name>
</gene>
<dbReference type="Pfam" id="PF03184">
    <property type="entry name" value="DDE_1"/>
    <property type="match status" value="1"/>
</dbReference>